<proteinExistence type="predicted"/>
<gene>
    <name evidence="1" type="ORF">ABID12_001998</name>
</gene>
<dbReference type="EMBL" id="JBEPLY010000005">
    <property type="protein sequence ID" value="MET3600058.1"/>
    <property type="molecule type" value="Genomic_DNA"/>
</dbReference>
<dbReference type="Proteomes" id="UP001549164">
    <property type="component" value="Unassembled WGS sequence"/>
</dbReference>
<keyword evidence="2" id="KW-1185">Reference proteome</keyword>
<comment type="caution">
    <text evidence="1">The sequence shown here is derived from an EMBL/GenBank/DDBJ whole genome shotgun (WGS) entry which is preliminary data.</text>
</comment>
<sequence length="73" mass="7891">MQTMATNIVFEEHQAFGNEDEKHLLDLIETAVSVAIRLGYSDTAAALFSACESVHVKGAGDMPMPSVSENAHR</sequence>
<organism evidence="1 2">
    <name type="scientific">Martelella mangrovi</name>
    <dbReference type="NCBI Taxonomy" id="1397477"/>
    <lineage>
        <taxon>Bacteria</taxon>
        <taxon>Pseudomonadati</taxon>
        <taxon>Pseudomonadota</taxon>
        <taxon>Alphaproteobacteria</taxon>
        <taxon>Hyphomicrobiales</taxon>
        <taxon>Aurantimonadaceae</taxon>
        <taxon>Martelella</taxon>
    </lineage>
</organism>
<dbReference type="RefSeq" id="WP_146132266.1">
    <property type="nucleotide sequence ID" value="NZ_JBEPLY010000005.1"/>
</dbReference>
<accession>A0ABV2IAV6</accession>
<protein>
    <submittedName>
        <fullName evidence="1">Uncharacterized protein</fullName>
    </submittedName>
</protein>
<reference evidence="1 2" key="1">
    <citation type="submission" date="2024-06" db="EMBL/GenBank/DDBJ databases">
        <title>Genomic Encyclopedia of Type Strains, Phase IV (KMG-IV): sequencing the most valuable type-strain genomes for metagenomic binning, comparative biology and taxonomic classification.</title>
        <authorList>
            <person name="Goeker M."/>
        </authorList>
    </citation>
    <scope>NUCLEOTIDE SEQUENCE [LARGE SCALE GENOMIC DNA]</scope>
    <source>
        <strain evidence="1 2">DSM 28102</strain>
    </source>
</reference>
<evidence type="ECO:0000313" key="2">
    <source>
        <dbReference type="Proteomes" id="UP001549164"/>
    </source>
</evidence>
<name>A0ABV2IAV6_9HYPH</name>
<evidence type="ECO:0000313" key="1">
    <source>
        <dbReference type="EMBL" id="MET3600058.1"/>
    </source>
</evidence>